<dbReference type="EMBL" id="JBHSRI010000002">
    <property type="protein sequence ID" value="MFC6038581.1"/>
    <property type="molecule type" value="Genomic_DNA"/>
</dbReference>
<keyword evidence="1" id="KW-0812">Transmembrane</keyword>
<proteinExistence type="predicted"/>
<accession>A0ABW1L3K9</accession>
<dbReference type="RefSeq" id="WP_377732600.1">
    <property type="nucleotide sequence ID" value="NZ_JBHSRI010000002.1"/>
</dbReference>
<gene>
    <name evidence="2" type="ORF">ACFPYN_03835</name>
</gene>
<comment type="caution">
    <text evidence="2">The sequence shown here is derived from an EMBL/GenBank/DDBJ whole genome shotgun (WGS) entry which is preliminary data.</text>
</comment>
<keyword evidence="3" id="KW-1185">Reference proteome</keyword>
<evidence type="ECO:0000313" key="3">
    <source>
        <dbReference type="Proteomes" id="UP001596170"/>
    </source>
</evidence>
<organism evidence="2 3">
    <name type="scientific">Paenisporosarcina macmurdoensis</name>
    <dbReference type="NCBI Taxonomy" id="212659"/>
    <lineage>
        <taxon>Bacteria</taxon>
        <taxon>Bacillati</taxon>
        <taxon>Bacillota</taxon>
        <taxon>Bacilli</taxon>
        <taxon>Bacillales</taxon>
        <taxon>Caryophanaceae</taxon>
        <taxon>Paenisporosarcina</taxon>
    </lineage>
</organism>
<keyword evidence="1" id="KW-0472">Membrane</keyword>
<reference evidence="3" key="1">
    <citation type="journal article" date="2019" name="Int. J. Syst. Evol. Microbiol.">
        <title>The Global Catalogue of Microorganisms (GCM) 10K type strain sequencing project: providing services to taxonomists for standard genome sequencing and annotation.</title>
        <authorList>
            <consortium name="The Broad Institute Genomics Platform"/>
            <consortium name="The Broad Institute Genome Sequencing Center for Infectious Disease"/>
            <person name="Wu L."/>
            <person name="Ma J."/>
        </authorList>
    </citation>
    <scope>NUCLEOTIDE SEQUENCE [LARGE SCALE GENOMIC DNA]</scope>
    <source>
        <strain evidence="3">CCUG 54527</strain>
    </source>
</reference>
<name>A0ABW1L3K9_9BACL</name>
<protein>
    <submittedName>
        <fullName evidence="2">Uncharacterized protein</fullName>
    </submittedName>
</protein>
<sequence length="60" mass="6681">MKTFINKFAQSIGIGIILLLFNPELLVLGSSIRENAYETIVVSLLVIIIILIVRKPKSRA</sequence>
<feature type="transmembrane region" description="Helical" evidence="1">
    <location>
        <begin position="36"/>
        <end position="53"/>
    </location>
</feature>
<keyword evidence="1" id="KW-1133">Transmembrane helix</keyword>
<evidence type="ECO:0000313" key="2">
    <source>
        <dbReference type="EMBL" id="MFC6038581.1"/>
    </source>
</evidence>
<feature type="transmembrane region" description="Helical" evidence="1">
    <location>
        <begin position="12"/>
        <end position="30"/>
    </location>
</feature>
<dbReference type="Proteomes" id="UP001596170">
    <property type="component" value="Unassembled WGS sequence"/>
</dbReference>
<evidence type="ECO:0000256" key="1">
    <source>
        <dbReference type="SAM" id="Phobius"/>
    </source>
</evidence>